<dbReference type="STRING" id="80878.RP29_18235"/>
<proteinExistence type="predicted"/>
<sequence length="70" mass="8267">MLYKRWQLFLFEVDWRLLTIGPKPMAKAGQGLKALRWICIRARRGEMGKVPAWMYKRITGLAGCMKEWLP</sequence>
<dbReference type="Proteomes" id="UP000032566">
    <property type="component" value="Unassembled WGS sequence"/>
</dbReference>
<evidence type="ECO:0000313" key="2">
    <source>
        <dbReference type="Proteomes" id="UP000032566"/>
    </source>
</evidence>
<protein>
    <submittedName>
        <fullName evidence="1">Uncharacterized protein</fullName>
    </submittedName>
</protein>
<gene>
    <name evidence="1" type="ORF">RP29_18235</name>
</gene>
<comment type="caution">
    <text evidence="1">The sequence shown here is derived from an EMBL/GenBank/DDBJ whole genome shotgun (WGS) entry which is preliminary data.</text>
</comment>
<organism evidence="1 2">
    <name type="scientific">Acidovorax temperans</name>
    <dbReference type="NCBI Taxonomy" id="80878"/>
    <lineage>
        <taxon>Bacteria</taxon>
        <taxon>Pseudomonadati</taxon>
        <taxon>Pseudomonadota</taxon>
        <taxon>Betaproteobacteria</taxon>
        <taxon>Burkholderiales</taxon>
        <taxon>Comamonadaceae</taxon>
        <taxon>Acidovorax</taxon>
    </lineage>
</organism>
<keyword evidence="2" id="KW-1185">Reference proteome</keyword>
<name>A0A0D7K468_9BURK</name>
<accession>A0A0D7K468</accession>
<dbReference type="EMBL" id="JXYQ01000072">
    <property type="protein sequence ID" value="KJA09105.1"/>
    <property type="molecule type" value="Genomic_DNA"/>
</dbReference>
<evidence type="ECO:0000313" key="1">
    <source>
        <dbReference type="EMBL" id="KJA09105.1"/>
    </source>
</evidence>
<dbReference type="AlphaFoldDB" id="A0A0D7K468"/>
<dbReference type="PATRIC" id="fig|80878.5.peg.3610"/>
<reference evidence="1 2" key="1">
    <citation type="submission" date="2014-12" db="EMBL/GenBank/DDBJ databases">
        <title>Isolation of bacteria from lake water.</title>
        <authorList>
            <person name="Sheng K.-Y."/>
            <person name="Chin P.-S."/>
            <person name="Chan K.-G."/>
            <person name="Tan G.S."/>
        </authorList>
    </citation>
    <scope>NUCLEOTIDE SEQUENCE [LARGE SCALE GENOMIC DNA]</scope>
    <source>
        <strain evidence="1 2">KY4</strain>
    </source>
</reference>